<dbReference type="Gene3D" id="1.20.1290.10">
    <property type="entry name" value="AhpD-like"/>
    <property type="match status" value="1"/>
</dbReference>
<keyword evidence="2" id="KW-1185">Reference proteome</keyword>
<dbReference type="AlphaFoldDB" id="A0A8K0XTV2"/>
<gene>
    <name evidence="1" type="ORF">BXZ70DRAFT_423462</name>
</gene>
<evidence type="ECO:0000313" key="1">
    <source>
        <dbReference type="EMBL" id="KAH8106208.1"/>
    </source>
</evidence>
<comment type="caution">
    <text evidence="1">The sequence shown here is derived from an EMBL/GenBank/DDBJ whole genome shotgun (WGS) entry which is preliminary data.</text>
</comment>
<dbReference type="InterPro" id="IPR029032">
    <property type="entry name" value="AhpD-like"/>
</dbReference>
<organism evidence="1 2">
    <name type="scientific">Cristinia sonorae</name>
    <dbReference type="NCBI Taxonomy" id="1940300"/>
    <lineage>
        <taxon>Eukaryota</taxon>
        <taxon>Fungi</taxon>
        <taxon>Dikarya</taxon>
        <taxon>Basidiomycota</taxon>
        <taxon>Agaricomycotina</taxon>
        <taxon>Agaricomycetes</taxon>
        <taxon>Agaricomycetidae</taxon>
        <taxon>Agaricales</taxon>
        <taxon>Pleurotineae</taxon>
        <taxon>Stephanosporaceae</taxon>
        <taxon>Cristinia</taxon>
    </lineage>
</organism>
<dbReference type="PANTHER" id="PTHR28180">
    <property type="entry name" value="CONSERVED MITOCHONDRIAL PROTEIN-RELATED"/>
    <property type="match status" value="1"/>
</dbReference>
<proteinExistence type="predicted"/>
<dbReference type="OrthoDB" id="5392202at2759"/>
<evidence type="ECO:0008006" key="3">
    <source>
        <dbReference type="Google" id="ProtNLM"/>
    </source>
</evidence>
<sequence length="310" mass="33694">MRRYSSLDTKPPSLRLSQAFSVITMVVKHLPAPVKHLLTLRNPGLPLAPPFSKLHPVLTSTFEDAQKRKATNGWLTLATCTLLTANLPASVGQLYQFATRSDPVSPATRRSVSEAVNKAALMRESALKSSIFVGVPRTILSLAGLNEVLEDDVKAGLRKEPSPKRVPTAETAAEIVTRGKTLWKSIYTPHDEKLYAKLGGYHPDFIEFIIQAYGAVLSPMPGGAAEQGNLSRALGSVVGTACLRAETRVGPQLISHVFGLLKARDVEGLSEEDYWLSTDEGTEWVVRTIDEILDVVQPETSESGQVNAKL</sequence>
<dbReference type="Proteomes" id="UP000813824">
    <property type="component" value="Unassembled WGS sequence"/>
</dbReference>
<dbReference type="PANTHER" id="PTHR28180:SF2">
    <property type="entry name" value="PEROXISOMAL PROTEIN 2"/>
    <property type="match status" value="1"/>
</dbReference>
<reference evidence="1" key="1">
    <citation type="journal article" date="2021" name="New Phytol.">
        <title>Evolutionary innovations through gain and loss of genes in the ectomycorrhizal Boletales.</title>
        <authorList>
            <person name="Wu G."/>
            <person name="Miyauchi S."/>
            <person name="Morin E."/>
            <person name="Kuo A."/>
            <person name="Drula E."/>
            <person name="Varga T."/>
            <person name="Kohler A."/>
            <person name="Feng B."/>
            <person name="Cao Y."/>
            <person name="Lipzen A."/>
            <person name="Daum C."/>
            <person name="Hundley H."/>
            <person name="Pangilinan J."/>
            <person name="Johnson J."/>
            <person name="Barry K."/>
            <person name="LaButti K."/>
            <person name="Ng V."/>
            <person name="Ahrendt S."/>
            <person name="Min B."/>
            <person name="Choi I.G."/>
            <person name="Park H."/>
            <person name="Plett J.M."/>
            <person name="Magnuson J."/>
            <person name="Spatafora J.W."/>
            <person name="Nagy L.G."/>
            <person name="Henrissat B."/>
            <person name="Grigoriev I.V."/>
            <person name="Yang Z.L."/>
            <person name="Xu J."/>
            <person name="Martin F.M."/>
        </authorList>
    </citation>
    <scope>NUCLEOTIDE SEQUENCE</scope>
    <source>
        <strain evidence="1">KKN 215</strain>
    </source>
</reference>
<dbReference type="InterPro" id="IPR052999">
    <property type="entry name" value="PTS1_Protein"/>
</dbReference>
<evidence type="ECO:0000313" key="2">
    <source>
        <dbReference type="Proteomes" id="UP000813824"/>
    </source>
</evidence>
<name>A0A8K0XTV2_9AGAR</name>
<protein>
    <recommendedName>
        <fullName evidence="3">Dol-P-Man:Man(5)GlcNAc(2)-PP-Dol alpha-1,3-mannosyltransferase</fullName>
    </recommendedName>
</protein>
<dbReference type="EMBL" id="JAEVFJ010000003">
    <property type="protein sequence ID" value="KAH8106208.1"/>
    <property type="molecule type" value="Genomic_DNA"/>
</dbReference>
<accession>A0A8K0XTV2</accession>